<dbReference type="GO" id="GO:0046872">
    <property type="term" value="F:metal ion binding"/>
    <property type="evidence" value="ECO:0007669"/>
    <property type="project" value="UniProtKB-KW"/>
</dbReference>
<evidence type="ECO:0000256" key="2">
    <source>
        <dbReference type="ARBA" id="ARBA00011738"/>
    </source>
</evidence>
<feature type="signal peptide" evidence="7">
    <location>
        <begin position="1"/>
        <end position="18"/>
    </location>
</feature>
<dbReference type="Gene3D" id="3.40.630.10">
    <property type="entry name" value="Zn peptidases"/>
    <property type="match status" value="1"/>
</dbReference>
<dbReference type="Gene3D" id="3.30.70.360">
    <property type="match status" value="1"/>
</dbReference>
<feature type="domain" description="Peptidase M20 dimerisation" evidence="8">
    <location>
        <begin position="252"/>
        <end position="348"/>
    </location>
</feature>
<dbReference type="PANTHER" id="PTHR32494">
    <property type="entry name" value="ALLANTOATE DEIMINASE-RELATED"/>
    <property type="match status" value="1"/>
</dbReference>
<keyword evidence="10" id="KW-1185">Reference proteome</keyword>
<dbReference type="GO" id="GO:0016813">
    <property type="term" value="F:hydrolase activity, acting on carbon-nitrogen (but not peptide) bonds, in linear amidines"/>
    <property type="evidence" value="ECO:0007669"/>
    <property type="project" value="InterPro"/>
</dbReference>
<evidence type="ECO:0000259" key="8">
    <source>
        <dbReference type="Pfam" id="PF07687"/>
    </source>
</evidence>
<dbReference type="AlphaFoldDB" id="A0AAW1QJ35"/>
<keyword evidence="6" id="KW-0464">Manganese</keyword>
<dbReference type="SUPFAM" id="SSF55031">
    <property type="entry name" value="Bacterial exopeptidase dimerisation domain"/>
    <property type="match status" value="1"/>
</dbReference>
<evidence type="ECO:0000256" key="3">
    <source>
        <dbReference type="ARBA" id="ARBA00022631"/>
    </source>
</evidence>
<gene>
    <name evidence="9" type="ORF">WJX74_010143</name>
</gene>
<dbReference type="Pfam" id="PF07687">
    <property type="entry name" value="M20_dimer"/>
    <property type="match status" value="1"/>
</dbReference>
<dbReference type="Pfam" id="PF01546">
    <property type="entry name" value="Peptidase_M20"/>
    <property type="match status" value="1"/>
</dbReference>
<evidence type="ECO:0000256" key="1">
    <source>
        <dbReference type="ARBA" id="ARBA00001936"/>
    </source>
</evidence>
<evidence type="ECO:0000256" key="4">
    <source>
        <dbReference type="ARBA" id="ARBA00022723"/>
    </source>
</evidence>
<dbReference type="InterPro" id="IPR011650">
    <property type="entry name" value="Peptidase_M20_dimer"/>
</dbReference>
<dbReference type="NCBIfam" id="TIGR01879">
    <property type="entry name" value="hydantase"/>
    <property type="match status" value="1"/>
</dbReference>
<protein>
    <recommendedName>
        <fullName evidence="8">Peptidase M20 dimerisation domain-containing protein</fullName>
    </recommendedName>
</protein>
<dbReference type="InterPro" id="IPR002933">
    <property type="entry name" value="Peptidase_M20"/>
</dbReference>
<evidence type="ECO:0000256" key="7">
    <source>
        <dbReference type="SAM" id="SignalP"/>
    </source>
</evidence>
<evidence type="ECO:0000313" key="10">
    <source>
        <dbReference type="Proteomes" id="UP001438707"/>
    </source>
</evidence>
<dbReference type="InterPro" id="IPR010158">
    <property type="entry name" value="Amidase_Cbmase"/>
</dbReference>
<comment type="cofactor">
    <cofactor evidence="1">
        <name>Mn(2+)</name>
        <dbReference type="ChEBI" id="CHEBI:29035"/>
    </cofactor>
</comment>
<evidence type="ECO:0000313" key="9">
    <source>
        <dbReference type="EMBL" id="KAK9821399.1"/>
    </source>
</evidence>
<feature type="chain" id="PRO_5043373964" description="Peptidase M20 dimerisation domain-containing protein" evidence="7">
    <location>
        <begin position="19"/>
        <end position="456"/>
    </location>
</feature>
<proteinExistence type="predicted"/>
<accession>A0AAW1QJ35</accession>
<comment type="caution">
    <text evidence="9">The sequence shown here is derived from an EMBL/GenBank/DDBJ whole genome shotgun (WGS) entry which is preliminary data.</text>
</comment>
<keyword evidence="7" id="KW-0732">Signal</keyword>
<evidence type="ECO:0000256" key="6">
    <source>
        <dbReference type="ARBA" id="ARBA00023211"/>
    </source>
</evidence>
<name>A0AAW1QJ35_9CHLO</name>
<keyword evidence="3" id="KW-0659">Purine metabolism</keyword>
<dbReference type="SUPFAM" id="SSF53187">
    <property type="entry name" value="Zn-dependent exopeptidases"/>
    <property type="match status" value="1"/>
</dbReference>
<dbReference type="GO" id="GO:0006144">
    <property type="term" value="P:purine nucleobase metabolic process"/>
    <property type="evidence" value="ECO:0007669"/>
    <property type="project" value="UniProtKB-KW"/>
</dbReference>
<reference evidence="9 10" key="1">
    <citation type="journal article" date="2024" name="Nat. Commun.">
        <title>Phylogenomics reveals the evolutionary origins of lichenization in chlorophyte algae.</title>
        <authorList>
            <person name="Puginier C."/>
            <person name="Libourel C."/>
            <person name="Otte J."/>
            <person name="Skaloud P."/>
            <person name="Haon M."/>
            <person name="Grisel S."/>
            <person name="Petersen M."/>
            <person name="Berrin J.G."/>
            <person name="Delaux P.M."/>
            <person name="Dal Grande F."/>
            <person name="Keller J."/>
        </authorList>
    </citation>
    <scope>NUCLEOTIDE SEQUENCE [LARGE SCALE GENOMIC DNA]</scope>
    <source>
        <strain evidence="9 10">SAG 2145</strain>
    </source>
</reference>
<dbReference type="PANTHER" id="PTHR32494:SF19">
    <property type="entry name" value="ALLANTOATE DEIMINASE-RELATED"/>
    <property type="match status" value="1"/>
</dbReference>
<dbReference type="EMBL" id="JALJOS010000038">
    <property type="protein sequence ID" value="KAK9821399.1"/>
    <property type="molecule type" value="Genomic_DNA"/>
</dbReference>
<dbReference type="PIRSF" id="PIRSF001235">
    <property type="entry name" value="Amidase_carbamoylase"/>
    <property type="match status" value="1"/>
</dbReference>
<keyword evidence="5" id="KW-0378">Hydrolase</keyword>
<keyword evidence="4" id="KW-0479">Metal-binding</keyword>
<sequence length="456" mass="49198">MRLCGSTLSLTILSLVFCGRLACCLSPLDLKLAGITGEKLNAQFEALAALSDTPRPSVTRLVFSDWDVKARRLIKDLMRDAQLKVREDIMGNIFARWEGAEKAAVMSGSHSDSIVLGGAYDGDLGVVGAIAAIKALRVEGFKPQKSIEAVMFTTEEASRFNVPCLGSQGMTGYLNDHTLDNFKDENGSTFREAAARIGYRSSSNQELLRKAKVDPAAVAAFVELHIEQGPLLEKEGIDIGIVEAILAPSLLTLDFSGSGGHGGGMPMSHRNDPCLAASELALKAEQAAFSTKAFDTVVTTGIWKQEPNIFNAIPRNVHLEIDVRDTEGDRRDGVIQQIFEAAEEIAANRKCNLTKEIRYAYPIAKSNPTVLGAIQQSADKLGLSSKKLISRPYHDAAFMAQIAPTAMIFTPCKRGLSHHPEEEISLKHMVDGVKTLAYTIAQLAGSAAPSQAKSEL</sequence>
<dbReference type="InterPro" id="IPR036264">
    <property type="entry name" value="Bact_exopeptidase_dim_dom"/>
</dbReference>
<comment type="subunit">
    <text evidence="2">Homodimer.</text>
</comment>
<dbReference type="Proteomes" id="UP001438707">
    <property type="component" value="Unassembled WGS sequence"/>
</dbReference>
<dbReference type="CDD" id="cd03884">
    <property type="entry name" value="M20_bAS"/>
    <property type="match status" value="1"/>
</dbReference>
<organism evidence="9 10">
    <name type="scientific">Apatococcus lobatus</name>
    <dbReference type="NCBI Taxonomy" id="904363"/>
    <lineage>
        <taxon>Eukaryota</taxon>
        <taxon>Viridiplantae</taxon>
        <taxon>Chlorophyta</taxon>
        <taxon>core chlorophytes</taxon>
        <taxon>Trebouxiophyceae</taxon>
        <taxon>Chlorellales</taxon>
        <taxon>Chlorellaceae</taxon>
        <taxon>Apatococcus</taxon>
    </lineage>
</organism>
<evidence type="ECO:0000256" key="5">
    <source>
        <dbReference type="ARBA" id="ARBA00022801"/>
    </source>
</evidence>